<evidence type="ECO:0000256" key="2">
    <source>
        <dbReference type="ARBA" id="ARBA00023002"/>
    </source>
</evidence>
<comment type="pathway">
    <text evidence="3 4">Sulfur metabolism; hydrogen sulfide biosynthesis; sulfite from sulfate.</text>
</comment>
<dbReference type="GO" id="GO:0051539">
    <property type="term" value="F:4 iron, 4 sulfur cluster binding"/>
    <property type="evidence" value="ECO:0007669"/>
    <property type="project" value="UniProtKB-UniRule"/>
</dbReference>
<dbReference type="Pfam" id="PF01507">
    <property type="entry name" value="PAPS_reduct"/>
    <property type="match status" value="1"/>
</dbReference>
<dbReference type="GO" id="GO:0070814">
    <property type="term" value="P:hydrogen sulfide biosynthetic process"/>
    <property type="evidence" value="ECO:0007669"/>
    <property type="project" value="UniProtKB-UniRule"/>
</dbReference>
<comment type="caution">
    <text evidence="6">The sequence shown here is derived from an EMBL/GenBank/DDBJ whole genome shotgun (WGS) entry which is preliminary data.</text>
</comment>
<dbReference type="GO" id="GO:0019379">
    <property type="term" value="P:sulfate assimilation, phosphoadenylyl sulfate reduction by phosphoadenylyl-sulfate reductase (thioredoxin)"/>
    <property type="evidence" value="ECO:0007669"/>
    <property type="project" value="UniProtKB-UniRule"/>
</dbReference>
<evidence type="ECO:0000256" key="1">
    <source>
        <dbReference type="ARBA" id="ARBA00009732"/>
    </source>
</evidence>
<evidence type="ECO:0000313" key="6">
    <source>
        <dbReference type="EMBL" id="TCO74473.1"/>
    </source>
</evidence>
<dbReference type="Proteomes" id="UP000294980">
    <property type="component" value="Unassembled WGS sequence"/>
</dbReference>
<dbReference type="GO" id="GO:0043866">
    <property type="term" value="F:adenylyl-sulfate reductase (thioredoxin) activity"/>
    <property type="evidence" value="ECO:0007669"/>
    <property type="project" value="UniProtKB-EC"/>
</dbReference>
<dbReference type="PANTHER" id="PTHR46509:SF1">
    <property type="entry name" value="PHOSPHOADENOSINE PHOSPHOSULFATE REDUCTASE"/>
    <property type="match status" value="1"/>
</dbReference>
<evidence type="ECO:0000256" key="3">
    <source>
        <dbReference type="ARBA" id="ARBA00024327"/>
    </source>
</evidence>
<name>A0A4R2KLC9_9GAMM</name>
<dbReference type="PIRSF" id="PIRSF000857">
    <property type="entry name" value="PAPS_reductase"/>
    <property type="match status" value="1"/>
</dbReference>
<keyword evidence="4" id="KW-0963">Cytoplasm</keyword>
<feature type="binding site" evidence="4">
    <location>
        <position position="197"/>
    </location>
    <ligand>
        <name>[4Fe-4S] cluster</name>
        <dbReference type="ChEBI" id="CHEBI:49883"/>
    </ligand>
</feature>
<reference evidence="6 7" key="1">
    <citation type="submission" date="2019-03" db="EMBL/GenBank/DDBJ databases">
        <title>Genomic Encyclopedia of Type Strains, Phase IV (KMG-IV): sequencing the most valuable type-strain genomes for metagenomic binning, comparative biology and taxonomic classification.</title>
        <authorList>
            <person name="Goeker M."/>
        </authorList>
    </citation>
    <scope>NUCLEOTIDE SEQUENCE [LARGE SCALE GENOMIC DNA]</scope>
    <source>
        <strain evidence="6 7">DSM 23344</strain>
    </source>
</reference>
<accession>A0A4R2KLC9</accession>
<proteinExistence type="inferred from homology"/>
<feature type="binding site" evidence="4">
    <location>
        <position position="194"/>
    </location>
    <ligand>
        <name>[4Fe-4S] cluster</name>
        <dbReference type="ChEBI" id="CHEBI:49883"/>
    </ligand>
</feature>
<dbReference type="InterPro" id="IPR004511">
    <property type="entry name" value="PAPS/APS_Rdtase"/>
</dbReference>
<dbReference type="PANTHER" id="PTHR46509">
    <property type="entry name" value="PHOSPHOADENOSINE PHOSPHOSULFATE REDUCTASE"/>
    <property type="match status" value="1"/>
</dbReference>
<dbReference type="NCBIfam" id="NF002537">
    <property type="entry name" value="PRK02090.1"/>
    <property type="match status" value="1"/>
</dbReference>
<keyword evidence="7" id="KW-1185">Reference proteome</keyword>
<keyword evidence="4" id="KW-0408">Iron</keyword>
<keyword evidence="4" id="KW-0411">Iron-sulfur</keyword>
<keyword evidence="4" id="KW-0479">Metal-binding</keyword>
<dbReference type="EMBL" id="SLWX01000013">
    <property type="protein sequence ID" value="TCO74473.1"/>
    <property type="molecule type" value="Genomic_DNA"/>
</dbReference>
<keyword evidence="2 4" id="KW-0560">Oxidoreductase</keyword>
<comment type="cofactor">
    <cofactor evidence="4">
        <name>[4Fe-4S] cluster</name>
        <dbReference type="ChEBI" id="CHEBI:49883"/>
    </cofactor>
    <text evidence="4">Binds 1 [4Fe-4S] cluster per subunit.</text>
</comment>
<comment type="subcellular location">
    <subcellularLocation>
        <location evidence="4">Cytoplasm</location>
    </subcellularLocation>
</comment>
<protein>
    <recommendedName>
        <fullName evidence="4">Adenosine 5'-phosphosulfate reductase</fullName>
        <shortName evidence="4">APS reductase</shortName>
        <ecNumber evidence="4">1.8.4.10</ecNumber>
    </recommendedName>
    <alternativeName>
        <fullName evidence="4">5'-adenylylsulfate reductase</fullName>
    </alternativeName>
    <alternativeName>
        <fullName evidence="4">Thioredoxin-dependent 5'-adenylylsulfate reductase</fullName>
    </alternativeName>
</protein>
<dbReference type="SUPFAM" id="SSF52402">
    <property type="entry name" value="Adenine nucleotide alpha hydrolases-like"/>
    <property type="match status" value="1"/>
</dbReference>
<dbReference type="AlphaFoldDB" id="A0A4R2KLC9"/>
<dbReference type="HAMAP" id="MF_00063">
    <property type="entry name" value="CysH"/>
    <property type="match status" value="1"/>
</dbReference>
<dbReference type="GO" id="GO:0005737">
    <property type="term" value="C:cytoplasm"/>
    <property type="evidence" value="ECO:0007669"/>
    <property type="project" value="UniProtKB-SubCell"/>
</dbReference>
<feature type="domain" description="Phosphoadenosine phosphosulphate reductase" evidence="5">
    <location>
        <begin position="31"/>
        <end position="199"/>
    </location>
</feature>
<organism evidence="6 7">
    <name type="scientific">Chromatocurvus halotolerans</name>
    <dbReference type="NCBI Taxonomy" id="1132028"/>
    <lineage>
        <taxon>Bacteria</taxon>
        <taxon>Pseudomonadati</taxon>
        <taxon>Pseudomonadota</taxon>
        <taxon>Gammaproteobacteria</taxon>
        <taxon>Cellvibrionales</taxon>
        <taxon>Halieaceae</taxon>
        <taxon>Chromatocurvus</taxon>
    </lineage>
</organism>
<feature type="binding site" evidence="4">
    <location>
        <position position="113"/>
    </location>
    <ligand>
        <name>[4Fe-4S] cluster</name>
        <dbReference type="ChEBI" id="CHEBI:49883"/>
    </ligand>
</feature>
<dbReference type="GO" id="GO:0046872">
    <property type="term" value="F:metal ion binding"/>
    <property type="evidence" value="ECO:0007669"/>
    <property type="project" value="UniProtKB-KW"/>
</dbReference>
<dbReference type="RefSeq" id="WP_240624412.1">
    <property type="nucleotide sequence ID" value="NZ_QQSW01000017.1"/>
</dbReference>
<comment type="function">
    <text evidence="4">Catalyzes the formation of sulfite from adenosine 5'-phosphosulfate (APS) using thioredoxin as an electron donor.</text>
</comment>
<sequence length="231" mass="26262">MAQLLDSRDLDAKADAIVKRMHAYLDAGNRVFTTSSFQTQSLPLLHMISRVNRDIPVYYTSTGFLFPDTIRFAEQLADTLKLNVVALRPDVPKIKQMDRAGRLLYASDPDYCCYLNKVQPLEPVLQANDVWINGVRSDQSDVRAAMQQEEPARHGCLRYHPMLDWDARSVFYYRRLHDLPEHPMEASGYLSIGCEPCTSKAFGEGNARNARWFGMNKTECGLNTTLVSESH</sequence>
<dbReference type="EC" id="1.8.4.10" evidence="4"/>
<gene>
    <name evidence="4" type="primary">cysH</name>
    <name evidence="6" type="ORF">EV688_11327</name>
</gene>
<dbReference type="GO" id="GO:0004604">
    <property type="term" value="F:phosphoadenylyl-sulfate reductase (thioredoxin) activity"/>
    <property type="evidence" value="ECO:0007669"/>
    <property type="project" value="UniProtKB-UniRule"/>
</dbReference>
<feature type="active site" description="Nucleophile; cysteine thiosulfonate intermediate" evidence="4">
    <location>
        <position position="220"/>
    </location>
</feature>
<comment type="similarity">
    <text evidence="1 4">Belongs to the PAPS reductase family. CysH subfamily.</text>
</comment>
<comment type="catalytic activity">
    <reaction evidence="4">
        <text>[thioredoxin]-disulfide + sulfite + AMP + 2 H(+) = adenosine 5'-phosphosulfate + [thioredoxin]-dithiol</text>
        <dbReference type="Rhea" id="RHEA:21976"/>
        <dbReference type="Rhea" id="RHEA-COMP:10698"/>
        <dbReference type="Rhea" id="RHEA-COMP:10700"/>
        <dbReference type="ChEBI" id="CHEBI:15378"/>
        <dbReference type="ChEBI" id="CHEBI:17359"/>
        <dbReference type="ChEBI" id="CHEBI:29950"/>
        <dbReference type="ChEBI" id="CHEBI:50058"/>
        <dbReference type="ChEBI" id="CHEBI:58243"/>
        <dbReference type="ChEBI" id="CHEBI:456215"/>
        <dbReference type="EC" id="1.8.4.10"/>
    </reaction>
</comment>
<feature type="binding site" evidence="4">
    <location>
        <position position="112"/>
    </location>
    <ligand>
        <name>[4Fe-4S] cluster</name>
        <dbReference type="ChEBI" id="CHEBI:49883"/>
    </ligand>
</feature>
<dbReference type="InterPro" id="IPR014729">
    <property type="entry name" value="Rossmann-like_a/b/a_fold"/>
</dbReference>
<evidence type="ECO:0000259" key="5">
    <source>
        <dbReference type="Pfam" id="PF01507"/>
    </source>
</evidence>
<dbReference type="Gene3D" id="3.40.50.620">
    <property type="entry name" value="HUPs"/>
    <property type="match status" value="1"/>
</dbReference>
<dbReference type="InterPro" id="IPR002500">
    <property type="entry name" value="PAPS_reduct_dom"/>
</dbReference>
<evidence type="ECO:0000256" key="4">
    <source>
        <dbReference type="HAMAP-Rule" id="MF_00063"/>
    </source>
</evidence>
<evidence type="ECO:0000313" key="7">
    <source>
        <dbReference type="Proteomes" id="UP000294980"/>
    </source>
</evidence>